<feature type="region of interest" description="Disordered" evidence="1">
    <location>
        <begin position="1580"/>
        <end position="1603"/>
    </location>
</feature>
<feature type="compositionally biased region" description="Basic and acidic residues" evidence="1">
    <location>
        <begin position="1082"/>
        <end position="1148"/>
    </location>
</feature>
<dbReference type="Pfam" id="PF24917">
    <property type="entry name" value="BLTP3A_B"/>
    <property type="match status" value="2"/>
</dbReference>
<feature type="region of interest" description="Disordered" evidence="1">
    <location>
        <begin position="776"/>
        <end position="795"/>
    </location>
</feature>
<name>A0A9W3BIK5_BIOGL</name>
<dbReference type="InterPro" id="IPR026728">
    <property type="entry name" value="BLTP3A/B"/>
</dbReference>
<dbReference type="RefSeq" id="XP_055899335.1">
    <property type="nucleotide sequence ID" value="XM_056043360.1"/>
</dbReference>
<accession>A0A9W3BIK5</accession>
<evidence type="ECO:0000313" key="3">
    <source>
        <dbReference type="RefSeq" id="XP_055899335.1"/>
    </source>
</evidence>
<feature type="region of interest" description="Disordered" evidence="1">
    <location>
        <begin position="1285"/>
        <end position="1306"/>
    </location>
</feature>
<evidence type="ECO:0000256" key="1">
    <source>
        <dbReference type="SAM" id="MobiDB-lite"/>
    </source>
</evidence>
<dbReference type="PANTHER" id="PTHR22774">
    <property type="entry name" value="CHOREIN N-TERMINAL DOMAIN-CONTAINING PROTEIN"/>
    <property type="match status" value="1"/>
</dbReference>
<feature type="compositionally biased region" description="Basic and acidic residues" evidence="1">
    <location>
        <begin position="842"/>
        <end position="875"/>
    </location>
</feature>
<keyword evidence="2" id="KW-1185">Reference proteome</keyword>
<dbReference type="OrthoDB" id="6131234at2759"/>
<gene>
    <name evidence="3" type="primary">LOC106071746</name>
</gene>
<feature type="compositionally biased region" description="Basic and acidic residues" evidence="1">
    <location>
        <begin position="995"/>
        <end position="1007"/>
    </location>
</feature>
<proteinExistence type="predicted"/>
<feature type="region of interest" description="Disordered" evidence="1">
    <location>
        <begin position="1223"/>
        <end position="1251"/>
    </location>
</feature>
<feature type="compositionally biased region" description="Low complexity" evidence="1">
    <location>
        <begin position="423"/>
        <end position="441"/>
    </location>
</feature>
<dbReference type="OMA" id="TMSIRTD"/>
<feature type="compositionally biased region" description="Basic and acidic residues" evidence="1">
    <location>
        <begin position="1956"/>
        <end position="1976"/>
    </location>
</feature>
<feature type="compositionally biased region" description="Polar residues" evidence="1">
    <location>
        <begin position="901"/>
        <end position="939"/>
    </location>
</feature>
<feature type="compositionally biased region" description="Basic and acidic residues" evidence="1">
    <location>
        <begin position="965"/>
        <end position="984"/>
    </location>
</feature>
<feature type="compositionally biased region" description="Polar residues" evidence="1">
    <location>
        <begin position="1480"/>
        <end position="1493"/>
    </location>
</feature>
<feature type="compositionally biased region" description="Basic and acidic residues" evidence="1">
    <location>
        <begin position="1015"/>
        <end position="1044"/>
    </location>
</feature>
<feature type="compositionally biased region" description="Low complexity" evidence="1">
    <location>
        <begin position="1945"/>
        <end position="1955"/>
    </location>
</feature>
<feature type="region of interest" description="Disordered" evidence="1">
    <location>
        <begin position="1526"/>
        <end position="1559"/>
    </location>
</feature>
<organism evidence="2 3">
    <name type="scientific">Biomphalaria glabrata</name>
    <name type="common">Bloodfluke planorb</name>
    <name type="synonym">Freshwater snail</name>
    <dbReference type="NCBI Taxonomy" id="6526"/>
    <lineage>
        <taxon>Eukaryota</taxon>
        <taxon>Metazoa</taxon>
        <taxon>Spiralia</taxon>
        <taxon>Lophotrochozoa</taxon>
        <taxon>Mollusca</taxon>
        <taxon>Gastropoda</taxon>
        <taxon>Heterobranchia</taxon>
        <taxon>Euthyneura</taxon>
        <taxon>Panpulmonata</taxon>
        <taxon>Hygrophila</taxon>
        <taxon>Lymnaeoidea</taxon>
        <taxon>Planorbidae</taxon>
        <taxon>Biomphalaria</taxon>
    </lineage>
</organism>
<feature type="region of interest" description="Disordered" evidence="1">
    <location>
        <begin position="831"/>
        <end position="1211"/>
    </location>
</feature>
<feature type="region of interest" description="Disordered" evidence="1">
    <location>
        <begin position="1466"/>
        <end position="1494"/>
    </location>
</feature>
<dbReference type="PANTHER" id="PTHR22774:SF11">
    <property type="entry name" value="CHOREIN N-TERMINAL DOMAIN-CONTAINING PROTEIN"/>
    <property type="match status" value="1"/>
</dbReference>
<feature type="region of interest" description="Disordered" evidence="1">
    <location>
        <begin position="423"/>
        <end position="472"/>
    </location>
</feature>
<feature type="compositionally biased region" description="Basic and acidic residues" evidence="1">
    <location>
        <begin position="1192"/>
        <end position="1211"/>
    </location>
</feature>
<dbReference type="Proteomes" id="UP001165740">
    <property type="component" value="Chromosome 10"/>
</dbReference>
<dbReference type="GeneID" id="106071746"/>
<protein>
    <submittedName>
        <fullName evidence="3">Bridge-like lipid transfer protein family member 3A isoform X1</fullName>
    </submittedName>
</protein>
<sequence length="2024" mass="227296">MASLLKNQILKHLSKFTKNLSADKINLSTLRGEGDLSNLELNEDILTQLLELPTWLRITKAVCSRVSVKIQWTKLKSQPICLYLDEVILEAETCEQPRPPNTQSQQSQGGKYGFVDRVMDGIYIHVNSVVVKLHSHMFHASLQLSRVKVQSMSPTWQTPSDLRSTRIRDPGRGEILLFKEIEWQTTRIEATAKCTDEDFLTPLRLIANQAKIRIVVKKRLIDSTIISSRLILLLDDLLWVLTITQLKAAILYANSLKEVIERSAQQSKKLAAEKLKKQGHMSDNLNLQHQQQRQTERQESATAKLFSRFDVLSTSYHLITSRFDLHLCDDSSPVQEDKRHWKISGGSMQITFFKISFDFYPFHPAELGDLENINLIMTRGGERKQWYRYTDNVGSRNHWVNKLFSEFRENAVKLRKVVESAQMTSSSSAPSSLAAQSQPSSNRNLSPSHTQALTNNQGSRSAQSSPLHQQTHKSTRLLESCFVVKIEDMTVYMVSMAGKKRSGTNKLLCSDKRQLHLPPDMSVIHVEFTDYFFPEGLEYPVPHANMYVLVNPVRLTLDFLTLLWSNVFLLTLTNSLDLDSNEQKPSEHVDIKIEMLMPRVIVPAEEKVEGQPDRPEAVQIQISKLVVSNLRTEEKMSREDLKKLLDEYKVARLFSQTDFPNEDGEDTYQRLIPSMFLEHALGLDDPYIDRAVHILLNQVTQKSPTDSHLHLPLSLPSHCLSCNSLKQMAASDIWSAAADQVWLEFLGVQNNKNRPAPFVEAMPVTVWMCSAPCSASHSQKSSTTRPSQVSGQSSEFTTKVNADINCVTFQNGGLGHIMNKETSNHRDIEINSGKSFQHQKHERSSEIGYDNRDSRYQDHDGNSVSHSGREDDKRPTRLPLSGGASTPRLSKKLSRTDSLHDSNTVIDSSSKSNLDDIQSDSGDRSSNQQPFSEQYSESHCQAHHRRDKQYHREDSRSSSSPPLDQSERSSRRRAESRERRSADRHMRHSSSSSIERSHRGHDIEGRSSAEGQISDSHRANSRDVMRKEEFYHNEEKVRSGEMETSHSYPKNRHSSNSSSERASAGSSRSRERRNLYEIQTDEVDKKLPKDLREDRASPRDEFHQRSHRDIYGRRAARDGSRESDKRYPALDSHVFERSTGRPNKREMDGMPLSRKGFSRDRDGGTSDDMSDTHTRRHRSHSRGGDTDSMTSRLERNEDGDSYRPRCTPDDQEYRSRLGEHLHSKHSDADCDNDRFSPTSLSSLDTISRENSQGVVISENRAGGGESHTVTNAEPPEDKAWARINQRSPPDGCKSQDDVCSGDRSGKGQMTPNRKTCILTKVQGKVRAQLNHFQYLFLLRLSESFTAFQNDLSADLEALEAKAFRKRKLPKVPPQPPSVTVIPLMLGELEFAVVCPYQMHQRTFSDDFSLVSPFLLGFSTGQDAVFGDDGDGTCFPQLVDSSKGQRSKDDSALKPFQSSISFKSSSSSQLENVTHLGPPSDLNQRNRAFTSGSTAHVPPSSVIVPVVIAPTSLNSTDIMSQSLNSIGKDSGIGIDRKPQRQQHSKGGSSAGSSRGGTTDMKKAFTSAFSSLTDKLKHKMESLDDSHSIGDDAETLSIRTDTSDDDFEHMSLDDVEEVPAFYHDPPPPEMTPVGGDNYSDIGDIGDSVSMYAESSTTKGKEMVYVVLFKLDHTEIIIENKSNENLTKAQVAKLGSLQLGNISYEDFQARFSTGKGYIQEDISEAPAHRYPIKVKVCKPNPDPNLSTCDPGRMFIQAHDLSLQFKMSGLICLSDFSEDEKLPEALPISVEVRDLLLVLEEDRPPANVTSPGSLPVNLHIKQLSIERGKDGIFYIAGVPSSSSFIYNPLPASQAPPPPSVPKPVFTNAVTSPILSPDGTMSLLMASQNETVLLRRQLEEVRRANRLYEHQILQWRDIQDKMSGVGGRSAMGRGGIPIGMGRKRPSFTADSLSSSPSSQSDRVRLSRDDVDPTKDELERENRQLIEQVARLEDDLLTASKEKESLLQTLQLLQDELLASERKQRSKSKV</sequence>
<feature type="compositionally biased region" description="Polar residues" evidence="1">
    <location>
        <begin position="442"/>
        <end position="469"/>
    </location>
</feature>
<feature type="compositionally biased region" description="Low complexity" evidence="1">
    <location>
        <begin position="1054"/>
        <end position="1067"/>
    </location>
</feature>
<feature type="compositionally biased region" description="Basic and acidic residues" evidence="1">
    <location>
        <begin position="1223"/>
        <end position="1234"/>
    </location>
</feature>
<reference evidence="3" key="1">
    <citation type="submission" date="2025-08" db="UniProtKB">
        <authorList>
            <consortium name="RefSeq"/>
        </authorList>
    </citation>
    <scope>IDENTIFICATION</scope>
</reference>
<evidence type="ECO:0000313" key="2">
    <source>
        <dbReference type="Proteomes" id="UP001165740"/>
    </source>
</evidence>
<feature type="compositionally biased region" description="Polar residues" evidence="1">
    <location>
        <begin position="1235"/>
        <end position="1251"/>
    </location>
</feature>
<feature type="compositionally biased region" description="Low complexity" evidence="1">
    <location>
        <begin position="1543"/>
        <end position="1555"/>
    </location>
</feature>
<feature type="region of interest" description="Disordered" evidence="1">
    <location>
        <begin position="1928"/>
        <end position="1976"/>
    </location>
</feature>